<dbReference type="SUPFAM" id="SSF54373">
    <property type="entry name" value="FAD-linked reductases, C-terminal domain"/>
    <property type="match status" value="1"/>
</dbReference>
<dbReference type="PANTHER" id="PTHR11552:SF147">
    <property type="entry name" value="CHOLINE DEHYDROGENASE, MITOCHONDRIAL"/>
    <property type="match status" value="1"/>
</dbReference>
<feature type="binding site" evidence="5">
    <location>
        <begin position="91"/>
        <end position="94"/>
    </location>
    <ligand>
        <name>FAD</name>
        <dbReference type="ChEBI" id="CHEBI:57692"/>
    </ligand>
</feature>
<evidence type="ECO:0000256" key="5">
    <source>
        <dbReference type="PIRSR" id="PIRSR000137-2"/>
    </source>
</evidence>
<comment type="cofactor">
    <cofactor evidence="1 5">
        <name>FAD</name>
        <dbReference type="ChEBI" id="CHEBI:57692"/>
    </cofactor>
</comment>
<evidence type="ECO:0000256" key="6">
    <source>
        <dbReference type="RuleBase" id="RU003968"/>
    </source>
</evidence>
<evidence type="ECO:0000256" key="2">
    <source>
        <dbReference type="ARBA" id="ARBA00010790"/>
    </source>
</evidence>
<proteinExistence type="inferred from homology"/>
<feature type="domain" description="Glucose-methanol-choline oxidoreductase N-terminal" evidence="8">
    <location>
        <begin position="254"/>
        <end position="268"/>
    </location>
</feature>
<keyword evidence="3 6" id="KW-0285">Flavoprotein</keyword>
<dbReference type="PIRSF" id="PIRSF000137">
    <property type="entry name" value="Alcohol_oxidase"/>
    <property type="match status" value="1"/>
</dbReference>
<feature type="binding site" evidence="5">
    <location>
        <position position="83"/>
    </location>
    <ligand>
        <name>FAD</name>
        <dbReference type="ChEBI" id="CHEBI:57692"/>
    </ligand>
</feature>
<dbReference type="GO" id="GO:0050660">
    <property type="term" value="F:flavin adenine dinucleotide binding"/>
    <property type="evidence" value="ECO:0007669"/>
    <property type="project" value="InterPro"/>
</dbReference>
<evidence type="ECO:0000313" key="10">
    <source>
        <dbReference type="Proteomes" id="UP000435802"/>
    </source>
</evidence>
<dbReference type="OrthoDB" id="9785276at2"/>
<organism evidence="9 10">
    <name type="scientific">Shinella kummerowiae</name>
    <dbReference type="NCBI Taxonomy" id="417745"/>
    <lineage>
        <taxon>Bacteria</taxon>
        <taxon>Pseudomonadati</taxon>
        <taxon>Pseudomonadota</taxon>
        <taxon>Alphaproteobacteria</taxon>
        <taxon>Hyphomicrobiales</taxon>
        <taxon>Rhizobiaceae</taxon>
        <taxon>Shinella</taxon>
    </lineage>
</organism>
<dbReference type="RefSeq" id="WP_160860741.1">
    <property type="nucleotide sequence ID" value="NZ_WUMK01000007.1"/>
</dbReference>
<dbReference type="PROSITE" id="PS00624">
    <property type="entry name" value="GMC_OXRED_2"/>
    <property type="match status" value="1"/>
</dbReference>
<evidence type="ECO:0000313" key="9">
    <source>
        <dbReference type="EMBL" id="MXN47205.1"/>
    </source>
</evidence>
<dbReference type="AlphaFoldDB" id="A0A6N8SDS0"/>
<comment type="caution">
    <text evidence="9">The sequence shown here is derived from an EMBL/GenBank/DDBJ whole genome shotgun (WGS) entry which is preliminary data.</text>
</comment>
<dbReference type="PANTHER" id="PTHR11552">
    <property type="entry name" value="GLUCOSE-METHANOL-CHOLINE GMC OXIDOREDUCTASE"/>
    <property type="match status" value="1"/>
</dbReference>
<dbReference type="PROSITE" id="PS00623">
    <property type="entry name" value="GMC_OXRED_1"/>
    <property type="match status" value="1"/>
</dbReference>
<sequence>MDEYDYVVVGAGSAGCVVANRLSASGHYRVALLEAGGSDLNFWVRMPIGYGKAFYHDTLNWKYLSEPVPGFGGRQSYWPRGKVLGGSSSINAMVFIRGQAEDFDEWRALGNPGWSYEDVLPAFKRLENNLSGADQWRGQDGPVTVTNIEKVVHPLCANYLAGGQEAGLVHNPDFNGATQEGIGIYQITTRHGFRCSAATAYLAPARRRHNLNVLKSAQATRLLFDGKRATGVEYRQGGETRQIRARREVILSAGAVNTPQLLQLSGVGDPALLKRHGIAVVHAASGVGRNLQDHIGFDHLYRSRRPTLNDVLRPWWGRLMVGLRYVLTQSGPLSLSVNQGGGFFRTSPAHTRPNMQLYFSPVSYTRALPGRRALMSPDPFSGFLVGVSNCHPTSRGELAIRSADPFAAPEIQPNYLSTEEDVQELLEAAHFLRRLSRTGPMREIIESEIRPGTGITGDEELIADIRERSGSVFHPCGTCAMGPDAATAVVDARLRVHGLDGLRVVDASIFPRITSGNLNAPTLMVGEKGAEMILTDAG</sequence>
<dbReference type="SUPFAM" id="SSF51905">
    <property type="entry name" value="FAD/NAD(P)-binding domain"/>
    <property type="match status" value="1"/>
</dbReference>
<accession>A0A6N8SDS0</accession>
<keyword evidence="10" id="KW-1185">Reference proteome</keyword>
<protein>
    <submittedName>
        <fullName evidence="9">Choline dehydrogenase</fullName>
    </submittedName>
</protein>
<dbReference type="Pfam" id="PF05199">
    <property type="entry name" value="GMC_oxred_C"/>
    <property type="match status" value="1"/>
</dbReference>
<evidence type="ECO:0000259" key="8">
    <source>
        <dbReference type="PROSITE" id="PS00624"/>
    </source>
</evidence>
<dbReference type="Pfam" id="PF00732">
    <property type="entry name" value="GMC_oxred_N"/>
    <property type="match status" value="1"/>
</dbReference>
<dbReference type="InterPro" id="IPR012132">
    <property type="entry name" value="GMC_OxRdtase"/>
</dbReference>
<feature type="domain" description="Glucose-methanol-choline oxidoreductase N-terminal" evidence="7">
    <location>
        <begin position="81"/>
        <end position="104"/>
    </location>
</feature>
<dbReference type="InterPro" id="IPR000172">
    <property type="entry name" value="GMC_OxRdtase_N"/>
</dbReference>
<comment type="similarity">
    <text evidence="2 6">Belongs to the GMC oxidoreductase family.</text>
</comment>
<evidence type="ECO:0000259" key="7">
    <source>
        <dbReference type="PROSITE" id="PS00623"/>
    </source>
</evidence>
<dbReference type="Gene3D" id="3.30.560.10">
    <property type="entry name" value="Glucose Oxidase, domain 3"/>
    <property type="match status" value="1"/>
</dbReference>
<dbReference type="Proteomes" id="UP000435802">
    <property type="component" value="Unassembled WGS sequence"/>
</dbReference>
<reference evidence="9 10" key="1">
    <citation type="submission" date="2019-12" db="EMBL/GenBank/DDBJ databases">
        <title>Shinella kummerowiae sp. nov., a symbiotic bacterium isolated from root nodules of the herbal legume Kummerowia stipulacea.</title>
        <authorList>
            <person name="Gao J."/>
        </authorList>
    </citation>
    <scope>NUCLEOTIDE SEQUENCE [LARGE SCALE GENOMIC DNA]</scope>
    <source>
        <strain evidence="9 10">CCBAU 25048</strain>
    </source>
</reference>
<name>A0A6N8SDS0_9HYPH</name>
<dbReference type="InterPro" id="IPR036188">
    <property type="entry name" value="FAD/NAD-bd_sf"/>
</dbReference>
<dbReference type="InterPro" id="IPR007867">
    <property type="entry name" value="GMC_OxRtase_C"/>
</dbReference>
<evidence type="ECO:0000256" key="1">
    <source>
        <dbReference type="ARBA" id="ARBA00001974"/>
    </source>
</evidence>
<evidence type="ECO:0000256" key="3">
    <source>
        <dbReference type="ARBA" id="ARBA00022630"/>
    </source>
</evidence>
<keyword evidence="4 5" id="KW-0274">FAD</keyword>
<gene>
    <name evidence="9" type="ORF">GR138_18575</name>
</gene>
<dbReference type="GO" id="GO:0016614">
    <property type="term" value="F:oxidoreductase activity, acting on CH-OH group of donors"/>
    <property type="evidence" value="ECO:0007669"/>
    <property type="project" value="InterPro"/>
</dbReference>
<dbReference type="Gene3D" id="3.50.50.60">
    <property type="entry name" value="FAD/NAD(P)-binding domain"/>
    <property type="match status" value="1"/>
</dbReference>
<dbReference type="EMBL" id="WUMK01000007">
    <property type="protein sequence ID" value="MXN47205.1"/>
    <property type="molecule type" value="Genomic_DNA"/>
</dbReference>
<evidence type="ECO:0000256" key="4">
    <source>
        <dbReference type="ARBA" id="ARBA00022827"/>
    </source>
</evidence>